<evidence type="ECO:0000256" key="2">
    <source>
        <dbReference type="ARBA" id="ARBA00004167"/>
    </source>
</evidence>
<keyword evidence="11" id="KW-1133">Transmembrane helix</keyword>
<feature type="domain" description="Wall-associated receptor kinase C-terminal" evidence="16">
    <location>
        <begin position="148"/>
        <end position="213"/>
    </location>
</feature>
<dbReference type="Pfam" id="PF14380">
    <property type="entry name" value="WAK_assoc"/>
    <property type="match status" value="1"/>
</dbReference>
<dbReference type="GO" id="GO:0061630">
    <property type="term" value="F:ubiquitin protein ligase activity"/>
    <property type="evidence" value="ECO:0007669"/>
    <property type="project" value="UniProtKB-EC"/>
</dbReference>
<dbReference type="GO" id="GO:0008270">
    <property type="term" value="F:zinc ion binding"/>
    <property type="evidence" value="ECO:0007669"/>
    <property type="project" value="UniProtKB-KW"/>
</dbReference>
<keyword evidence="7" id="KW-0479">Metal-binding</keyword>
<keyword evidence="9" id="KW-0833">Ubl conjugation pathway</keyword>
<dbReference type="InterPro" id="IPR046948">
    <property type="entry name" value="ATL20-22-like"/>
</dbReference>
<evidence type="ECO:0000256" key="3">
    <source>
        <dbReference type="ARBA" id="ARBA00004906"/>
    </source>
</evidence>
<evidence type="ECO:0000256" key="10">
    <source>
        <dbReference type="ARBA" id="ARBA00022833"/>
    </source>
</evidence>
<dbReference type="PANTHER" id="PTHR46279:SF2">
    <property type="entry name" value="RING-H2 FINGER PROTEIN ATL21A-RELATED"/>
    <property type="match status" value="1"/>
</dbReference>
<protein>
    <recommendedName>
        <fullName evidence="4">RING-type E3 ubiquitin transferase</fullName>
        <ecNumber evidence="4">2.3.2.27</ecNumber>
    </recommendedName>
</protein>
<evidence type="ECO:0000256" key="5">
    <source>
        <dbReference type="ARBA" id="ARBA00022679"/>
    </source>
</evidence>
<evidence type="ECO:0000256" key="4">
    <source>
        <dbReference type="ARBA" id="ARBA00012483"/>
    </source>
</evidence>
<keyword evidence="10" id="KW-0862">Zinc</keyword>
<evidence type="ECO:0000256" key="1">
    <source>
        <dbReference type="ARBA" id="ARBA00000900"/>
    </source>
</evidence>
<sequence>MDILNLFLILVSLYICSRALFHSQVWQKLNSYPIPFLTRRQATRKLWISWIRPRMQMSQYNCSKTSLFWIIFCWRHINYLDQRISLYDPYNCLSRRLLIFNLSGSPFLAAFHQNYTFLNCTTQVTKSRFTTIDCLSNSTNSVLAISSKSLVNSVASSCQIITPLPISVSWLAQYDGAFSADVGDDIQLKWYTPPQCGDCEAECGICGFKSNSGEEIDRFHLPKSGKDLSCRIRL</sequence>
<comment type="subcellular location">
    <subcellularLocation>
        <location evidence="2">Membrane</location>
        <topology evidence="2">Single-pass membrane protein</topology>
    </subcellularLocation>
</comment>
<evidence type="ECO:0000256" key="8">
    <source>
        <dbReference type="ARBA" id="ARBA00022771"/>
    </source>
</evidence>
<comment type="similarity">
    <text evidence="14">Belongs to the RING-type zinc finger family. ATL subfamily.</text>
</comment>
<dbReference type="AlphaFoldDB" id="A0A6P6B0B2"/>
<evidence type="ECO:0000259" key="16">
    <source>
        <dbReference type="Pfam" id="PF14380"/>
    </source>
</evidence>
<keyword evidence="15" id="KW-0732">Signal</keyword>
<dbReference type="KEGG" id="dzi:111313946"/>
<evidence type="ECO:0000256" key="6">
    <source>
        <dbReference type="ARBA" id="ARBA00022692"/>
    </source>
</evidence>
<proteinExistence type="inferred from homology"/>
<dbReference type="PANTHER" id="PTHR46279">
    <property type="entry name" value="RING/U-BOX SUPERFAMILY PROTEIN"/>
    <property type="match status" value="1"/>
</dbReference>
<keyword evidence="13" id="KW-0325">Glycoprotein</keyword>
<evidence type="ECO:0000256" key="14">
    <source>
        <dbReference type="ARBA" id="ARBA00024209"/>
    </source>
</evidence>
<evidence type="ECO:0000256" key="13">
    <source>
        <dbReference type="ARBA" id="ARBA00023180"/>
    </source>
</evidence>
<evidence type="ECO:0000256" key="12">
    <source>
        <dbReference type="ARBA" id="ARBA00023136"/>
    </source>
</evidence>
<feature type="signal peptide" evidence="15">
    <location>
        <begin position="1"/>
        <end position="19"/>
    </location>
</feature>
<evidence type="ECO:0000256" key="11">
    <source>
        <dbReference type="ARBA" id="ARBA00022989"/>
    </source>
</evidence>
<evidence type="ECO:0000313" key="17">
    <source>
        <dbReference type="Proteomes" id="UP000515121"/>
    </source>
</evidence>
<evidence type="ECO:0000256" key="7">
    <source>
        <dbReference type="ARBA" id="ARBA00022723"/>
    </source>
</evidence>
<keyword evidence="12" id="KW-0472">Membrane</keyword>
<dbReference type="Proteomes" id="UP000515121">
    <property type="component" value="Unplaced"/>
</dbReference>
<evidence type="ECO:0000256" key="15">
    <source>
        <dbReference type="SAM" id="SignalP"/>
    </source>
</evidence>
<accession>A0A6P6B0B2</accession>
<dbReference type="EC" id="2.3.2.27" evidence="4"/>
<evidence type="ECO:0000313" key="18">
    <source>
        <dbReference type="RefSeq" id="XP_022770578.1"/>
    </source>
</evidence>
<organism evidence="17 18">
    <name type="scientific">Durio zibethinus</name>
    <name type="common">Durian</name>
    <dbReference type="NCBI Taxonomy" id="66656"/>
    <lineage>
        <taxon>Eukaryota</taxon>
        <taxon>Viridiplantae</taxon>
        <taxon>Streptophyta</taxon>
        <taxon>Embryophyta</taxon>
        <taxon>Tracheophyta</taxon>
        <taxon>Spermatophyta</taxon>
        <taxon>Magnoliopsida</taxon>
        <taxon>eudicotyledons</taxon>
        <taxon>Gunneridae</taxon>
        <taxon>Pentapetalae</taxon>
        <taxon>rosids</taxon>
        <taxon>malvids</taxon>
        <taxon>Malvales</taxon>
        <taxon>Malvaceae</taxon>
        <taxon>Helicteroideae</taxon>
        <taxon>Durio</taxon>
    </lineage>
</organism>
<dbReference type="OrthoDB" id="8062037at2759"/>
<keyword evidence="6" id="KW-0812">Transmembrane</keyword>
<gene>
    <name evidence="18" type="primary">LOC111313946</name>
</gene>
<feature type="chain" id="PRO_5027685895" description="RING-type E3 ubiquitin transferase" evidence="15">
    <location>
        <begin position="20"/>
        <end position="234"/>
    </location>
</feature>
<keyword evidence="8" id="KW-0863">Zinc-finger</keyword>
<dbReference type="GO" id="GO:0016020">
    <property type="term" value="C:membrane"/>
    <property type="evidence" value="ECO:0007669"/>
    <property type="project" value="UniProtKB-SubCell"/>
</dbReference>
<dbReference type="RefSeq" id="XP_022770578.1">
    <property type="nucleotide sequence ID" value="XM_022914843.1"/>
</dbReference>
<evidence type="ECO:0000256" key="9">
    <source>
        <dbReference type="ARBA" id="ARBA00022786"/>
    </source>
</evidence>
<keyword evidence="5" id="KW-0808">Transferase</keyword>
<dbReference type="InterPro" id="IPR032872">
    <property type="entry name" value="WAK_assoc_C"/>
</dbReference>
<dbReference type="GeneID" id="111313946"/>
<keyword evidence="17" id="KW-1185">Reference proteome</keyword>
<name>A0A6P6B0B2_DURZI</name>
<reference evidence="18" key="1">
    <citation type="submission" date="2025-08" db="UniProtKB">
        <authorList>
            <consortium name="RefSeq"/>
        </authorList>
    </citation>
    <scope>IDENTIFICATION</scope>
    <source>
        <tissue evidence="18">Fruit stalk</tissue>
    </source>
</reference>
<comment type="catalytic activity">
    <reaction evidence="1">
        <text>S-ubiquitinyl-[E2 ubiquitin-conjugating enzyme]-L-cysteine + [acceptor protein]-L-lysine = [E2 ubiquitin-conjugating enzyme]-L-cysteine + N(6)-ubiquitinyl-[acceptor protein]-L-lysine.</text>
        <dbReference type="EC" id="2.3.2.27"/>
    </reaction>
</comment>
<comment type="pathway">
    <text evidence="3">Protein modification; protein ubiquitination.</text>
</comment>